<dbReference type="Pfam" id="PF06237">
    <property type="entry name" value="SLC52_ribofla_tr"/>
    <property type="match status" value="2"/>
</dbReference>
<evidence type="ECO:0000256" key="9">
    <source>
        <dbReference type="SAM" id="MobiDB-lite"/>
    </source>
</evidence>
<keyword evidence="8 10" id="KW-0472">Membrane</keyword>
<dbReference type="Proteomes" id="UP000553632">
    <property type="component" value="Unassembled WGS sequence"/>
</dbReference>
<feature type="compositionally biased region" description="Low complexity" evidence="9">
    <location>
        <begin position="424"/>
        <end position="436"/>
    </location>
</feature>
<keyword evidence="7 10" id="KW-1133">Transmembrane helix</keyword>
<evidence type="ECO:0000313" key="12">
    <source>
        <dbReference type="Proteomes" id="UP000553632"/>
    </source>
</evidence>
<name>A0A7J6SK18_PEROL</name>
<evidence type="ECO:0008006" key="13">
    <source>
        <dbReference type="Google" id="ProtNLM"/>
    </source>
</evidence>
<dbReference type="PANTHER" id="PTHR12929:SF10">
    <property type="entry name" value="RIBOFLAVIN TRANSPORTER"/>
    <property type="match status" value="1"/>
</dbReference>
<keyword evidence="6 10" id="KW-0812">Transmembrane</keyword>
<comment type="caution">
    <text evidence="11">The sequence shown here is derived from an EMBL/GenBank/DDBJ whole genome shotgun (WGS) entry which is preliminary data.</text>
</comment>
<dbReference type="OMA" id="CATAFTK"/>
<feature type="transmembrane region" description="Helical" evidence="10">
    <location>
        <begin position="379"/>
        <end position="398"/>
    </location>
</feature>
<feature type="non-terminal residue" evidence="11">
    <location>
        <position position="1"/>
    </location>
</feature>
<feature type="compositionally biased region" description="Polar residues" evidence="9">
    <location>
        <begin position="1"/>
        <end position="11"/>
    </location>
</feature>
<keyword evidence="12" id="KW-1185">Reference proteome</keyword>
<dbReference type="EMBL" id="JABANO010017564">
    <property type="protein sequence ID" value="KAF4733258.1"/>
    <property type="molecule type" value="Genomic_DNA"/>
</dbReference>
<evidence type="ECO:0000256" key="3">
    <source>
        <dbReference type="ARBA" id="ARBA00006366"/>
    </source>
</evidence>
<feature type="transmembrane region" description="Helical" evidence="10">
    <location>
        <begin position="471"/>
        <end position="488"/>
    </location>
</feature>
<proteinExistence type="inferred from homology"/>
<dbReference type="GO" id="GO:0005886">
    <property type="term" value="C:plasma membrane"/>
    <property type="evidence" value="ECO:0007669"/>
    <property type="project" value="UniProtKB-SubCell"/>
</dbReference>
<feature type="transmembrane region" description="Helical" evidence="10">
    <location>
        <begin position="120"/>
        <end position="142"/>
    </location>
</feature>
<feature type="region of interest" description="Disordered" evidence="9">
    <location>
        <begin position="418"/>
        <end position="455"/>
    </location>
</feature>
<evidence type="ECO:0000256" key="4">
    <source>
        <dbReference type="ARBA" id="ARBA00022448"/>
    </source>
</evidence>
<feature type="transmembrane region" description="Helical" evidence="10">
    <location>
        <begin position="216"/>
        <end position="240"/>
    </location>
</feature>
<dbReference type="PANTHER" id="PTHR12929">
    <property type="entry name" value="SOLUTE CARRIER FAMILY 52"/>
    <property type="match status" value="1"/>
</dbReference>
<evidence type="ECO:0000256" key="10">
    <source>
        <dbReference type="SAM" id="Phobius"/>
    </source>
</evidence>
<evidence type="ECO:0000313" key="11">
    <source>
        <dbReference type="EMBL" id="KAF4733258.1"/>
    </source>
</evidence>
<organism evidence="11 12">
    <name type="scientific">Perkinsus olseni</name>
    <name type="common">Perkinsus atlanticus</name>
    <dbReference type="NCBI Taxonomy" id="32597"/>
    <lineage>
        <taxon>Eukaryota</taxon>
        <taxon>Sar</taxon>
        <taxon>Alveolata</taxon>
        <taxon>Perkinsozoa</taxon>
        <taxon>Perkinsea</taxon>
        <taxon>Perkinsida</taxon>
        <taxon>Perkinsidae</taxon>
        <taxon>Perkinsus</taxon>
    </lineage>
</organism>
<gene>
    <name evidence="11" type="ORF">FOZ63_025592</name>
</gene>
<sequence length="505" mass="53643">MPVSPSSNSLGVDSPAEDQHPTLTSHRPSGSEDVSDPTAKRTFTLRLPTAGKASPLALVLFAMLGVSAWIETNALFSELWAVAPVLPESWNLASYLVVIIQLGNIAPLVYSYLPKPPLWIAMLIVLLSSGFSMFLACGIWDITASVFGAEHSVGLLVAAFVASMSDCLSNLVFWPYAGAFSSHPGYVAALATGESLSSAASAAVVAIQSACGFNPTVYFAIIGSIVMFCTAGFFMLHFGYSGKAMHDFVREDQTPDTPASSSSASQREHSLFSRESKRFLGFYLLIGWLSFVQNALTPTFLPFAGRAYPSGYRLAQNVLFAFAPVASMGAAWLLGTRYRKNCFVTSAEIGAVILWNIEVFITLYLSYAPPEDLPLAGKSSGTAFFTVITVVGGGTIAFTKAAIMLRLKPYNEEGVLKHAGGDLTGPAPTPADGGPAPDEPGEPKGKTLAEEAAEPTAKNTFRLRMPAKGQASPMALLLFVLIGVSAWIETNALFSELWAVAPVLP</sequence>
<dbReference type="InterPro" id="IPR009357">
    <property type="entry name" value="Riboflavin_transptr"/>
</dbReference>
<feature type="transmembrane region" description="Helical" evidence="10">
    <location>
        <begin position="347"/>
        <end position="367"/>
    </location>
</feature>
<evidence type="ECO:0000256" key="2">
    <source>
        <dbReference type="ARBA" id="ARBA00004651"/>
    </source>
</evidence>
<feature type="transmembrane region" description="Helical" evidence="10">
    <location>
        <begin position="90"/>
        <end position="113"/>
    </location>
</feature>
<evidence type="ECO:0000256" key="7">
    <source>
        <dbReference type="ARBA" id="ARBA00022989"/>
    </source>
</evidence>
<dbReference type="AlphaFoldDB" id="A0A7J6SK18"/>
<keyword evidence="5" id="KW-1003">Cell membrane</keyword>
<feature type="transmembrane region" description="Helical" evidence="10">
    <location>
        <begin position="50"/>
        <end position="70"/>
    </location>
</feature>
<comment type="subcellular location">
    <subcellularLocation>
        <location evidence="2">Cell membrane</location>
        <topology evidence="2">Multi-pass membrane protein</topology>
    </subcellularLocation>
</comment>
<evidence type="ECO:0000256" key="6">
    <source>
        <dbReference type="ARBA" id="ARBA00022692"/>
    </source>
</evidence>
<keyword evidence="4" id="KW-0813">Transport</keyword>
<evidence type="ECO:0000256" key="5">
    <source>
        <dbReference type="ARBA" id="ARBA00022475"/>
    </source>
</evidence>
<feature type="region of interest" description="Disordered" evidence="9">
    <location>
        <begin position="1"/>
        <end position="38"/>
    </location>
</feature>
<dbReference type="GO" id="GO:0032217">
    <property type="term" value="F:riboflavin transmembrane transporter activity"/>
    <property type="evidence" value="ECO:0007669"/>
    <property type="project" value="InterPro"/>
</dbReference>
<feature type="transmembrane region" description="Helical" evidence="10">
    <location>
        <begin position="279"/>
        <end position="296"/>
    </location>
</feature>
<comment type="catalytic activity">
    <reaction evidence="1">
        <text>riboflavin(in) = riboflavin(out)</text>
        <dbReference type="Rhea" id="RHEA:35015"/>
        <dbReference type="ChEBI" id="CHEBI:57986"/>
    </reaction>
</comment>
<reference evidence="11 12" key="1">
    <citation type="submission" date="2020-04" db="EMBL/GenBank/DDBJ databases">
        <title>Perkinsus olseni comparative genomics.</title>
        <authorList>
            <person name="Bogema D.R."/>
        </authorList>
    </citation>
    <scope>NUCLEOTIDE SEQUENCE [LARGE SCALE GENOMIC DNA]</scope>
    <source>
        <strain evidence="11 12">ATCC PRA-207</strain>
    </source>
</reference>
<evidence type="ECO:0000256" key="8">
    <source>
        <dbReference type="ARBA" id="ARBA00023136"/>
    </source>
</evidence>
<feature type="transmembrane region" description="Helical" evidence="10">
    <location>
        <begin position="154"/>
        <end position="174"/>
    </location>
</feature>
<comment type="similarity">
    <text evidence="3">Belongs to the riboflavin transporter family.</text>
</comment>
<evidence type="ECO:0000256" key="1">
    <source>
        <dbReference type="ARBA" id="ARBA00000215"/>
    </source>
</evidence>
<feature type="transmembrane region" description="Helical" evidence="10">
    <location>
        <begin position="316"/>
        <end position="335"/>
    </location>
</feature>
<accession>A0A7J6SK18</accession>
<protein>
    <recommendedName>
        <fullName evidence="13">Solute carrier 29 (Nucleoside transporters), member</fullName>
    </recommendedName>
</protein>